<evidence type="ECO:0000313" key="3">
    <source>
        <dbReference type="EMBL" id="MBT9433112.1"/>
    </source>
</evidence>
<proteinExistence type="predicted"/>
<comment type="caution">
    <text evidence="3">The sequence shown here is derived from an EMBL/GenBank/DDBJ whole genome shotgun (WGS) entry which is preliminary data.</text>
</comment>
<sequence>MAFFTGRLQPRHCRRAGNRALALGAVVMLCAAATLALFGQHILRVFIAPTDRQFAAIDALTARLFAILACHMVFDGMQTIAAGALRGLKDTRYPLVICLAGYWGIACPCALVLAFGLSWGAVGLWSGYALGLAVVAGLLLLRWRTLIGRRLKMRPIPAALPPCA</sequence>
<keyword evidence="2" id="KW-0472">Membrane</keyword>
<protein>
    <recommendedName>
        <fullName evidence="5">Multidrug resistance protein NorM</fullName>
    </recommendedName>
</protein>
<feature type="transmembrane region" description="Helical" evidence="2">
    <location>
        <begin position="20"/>
        <end position="42"/>
    </location>
</feature>
<keyword evidence="4" id="KW-1185">Reference proteome</keyword>
<dbReference type="Pfam" id="PF01554">
    <property type="entry name" value="MatE"/>
    <property type="match status" value="1"/>
</dbReference>
<dbReference type="InterPro" id="IPR002528">
    <property type="entry name" value="MATE_fam"/>
</dbReference>
<feature type="transmembrane region" description="Helical" evidence="2">
    <location>
        <begin position="54"/>
        <end position="74"/>
    </location>
</feature>
<evidence type="ECO:0000256" key="1">
    <source>
        <dbReference type="ARBA" id="ARBA00022448"/>
    </source>
</evidence>
<organism evidence="3 4">
    <name type="scientific">Candidatus Sodalis endolongispinus</name>
    <dbReference type="NCBI Taxonomy" id="2812662"/>
    <lineage>
        <taxon>Bacteria</taxon>
        <taxon>Pseudomonadati</taxon>
        <taxon>Pseudomonadota</taxon>
        <taxon>Gammaproteobacteria</taxon>
        <taxon>Enterobacterales</taxon>
        <taxon>Bruguierivoracaceae</taxon>
        <taxon>Sodalis</taxon>
    </lineage>
</organism>
<dbReference type="InterPro" id="IPR050222">
    <property type="entry name" value="MATE_MdtK"/>
</dbReference>
<dbReference type="PANTHER" id="PTHR43298:SF2">
    <property type="entry name" value="FMN_FAD EXPORTER YEEO-RELATED"/>
    <property type="match status" value="1"/>
</dbReference>
<dbReference type="PANTHER" id="PTHR43298">
    <property type="entry name" value="MULTIDRUG RESISTANCE PROTEIN NORM-RELATED"/>
    <property type="match status" value="1"/>
</dbReference>
<accession>A0ABS5YEF1</accession>
<reference evidence="3 4" key="1">
    <citation type="journal article" date="2021" name="Genome Biol. Evol.">
        <title>The evolution of interdependence in a four-way mealybug symbiosis.</title>
        <authorList>
            <person name="Garber A.I."/>
            <person name="Kupper M."/>
            <person name="Laetsch D.R."/>
            <person name="Weldon S.R."/>
            <person name="Ladinsky M.S."/>
            <person name="Bjorkman P.J."/>
            <person name="McCutcheon J.P."/>
        </authorList>
    </citation>
    <scope>NUCLEOTIDE SEQUENCE [LARGE SCALE GENOMIC DNA]</scope>
    <source>
        <strain evidence="3">SOD</strain>
    </source>
</reference>
<keyword evidence="1" id="KW-0813">Transport</keyword>
<keyword evidence="2" id="KW-0812">Transmembrane</keyword>
<dbReference type="Proteomes" id="UP000811282">
    <property type="component" value="Unassembled WGS sequence"/>
</dbReference>
<keyword evidence="2" id="KW-1133">Transmembrane helix</keyword>
<evidence type="ECO:0008006" key="5">
    <source>
        <dbReference type="Google" id="ProtNLM"/>
    </source>
</evidence>
<dbReference type="EMBL" id="JAFJYC010000002">
    <property type="protein sequence ID" value="MBT9433112.1"/>
    <property type="molecule type" value="Genomic_DNA"/>
</dbReference>
<name>A0ABS5YEF1_9GAMM</name>
<feature type="transmembrane region" description="Helical" evidence="2">
    <location>
        <begin position="95"/>
        <end position="119"/>
    </location>
</feature>
<feature type="transmembrane region" description="Helical" evidence="2">
    <location>
        <begin position="125"/>
        <end position="143"/>
    </location>
</feature>
<evidence type="ECO:0000313" key="4">
    <source>
        <dbReference type="Proteomes" id="UP000811282"/>
    </source>
</evidence>
<evidence type="ECO:0000256" key="2">
    <source>
        <dbReference type="SAM" id="Phobius"/>
    </source>
</evidence>
<gene>
    <name evidence="3" type="ORF">JZM24_15070</name>
</gene>